<dbReference type="InterPro" id="IPR000160">
    <property type="entry name" value="GGDEF_dom"/>
</dbReference>
<evidence type="ECO:0000313" key="6">
    <source>
        <dbReference type="EMBL" id="MBW6392099.1"/>
    </source>
</evidence>
<keyword evidence="6" id="KW-0808">Transferase</keyword>
<dbReference type="GO" id="GO:0052621">
    <property type="term" value="F:diguanylate cyclase activity"/>
    <property type="evidence" value="ECO:0007669"/>
    <property type="project" value="UniProtKB-EC"/>
</dbReference>
<dbReference type="InterPro" id="IPR035965">
    <property type="entry name" value="PAS-like_dom_sf"/>
</dbReference>
<dbReference type="PROSITE" id="PS50112">
    <property type="entry name" value="PAS"/>
    <property type="match status" value="1"/>
</dbReference>
<keyword evidence="6" id="KW-0548">Nucleotidyltransferase</keyword>
<dbReference type="PROSITE" id="PS50113">
    <property type="entry name" value="PAC"/>
    <property type="match status" value="1"/>
</dbReference>
<sequence length="661" mass="73951">MNEGNSTAPFGDDQGRLLYDLPLPVLVVGAKQDWPLCYANEAARHYFDLAGEVASMSWQALLGNADRQALEAALAQQETTTASVVCQGIDGQPPFEALLRRTQWQGQAAWQLTLAPLAQGTRAGNEPFYQQLFNTNPAIKLLIDPCDGRIVDANASAVAFYGYPLDTLKQLKITDINCMAPEEIHAGMARATSCQQLFFEFRHRLANGEIRDVHVYSGPVLLREREYLHSIIVDVTDEKRYCAQLETYNELFHNLPVGVYRHTADPRGHFSAANPAMLRIFEADSHRALFSAPMSGFYYCPKEINRFLTDLERDGAVLRRPLRLRTLKGRLIHAEVTAYRQTATGGDIEYSGIVEDVTERYAAQVNQERLTHLLDASPDIVSIADADHRVVYLNKAGRELLGILPEALSDALTAVHPLWARRLIQEKGIPYAMEHGHWYAETAVLGRDGEIPVSQLIVTRRDENGDIESIATIMRDISQAKRYQAELEYHAGHDPLTGAVNRNRFIDLLVRERQEARRNGRVLSLVMFDIDHFKRVNDTFGHSVGDMVLAKLVHTCSALLREVDVLARWGGEEFMLLLPGTPLAGAVTLAERLRRAVEEEDFSPVPGITSSFGVAELGLDEPESQCYKRLDEALYRAKADGRNRVCLAEPLEGAGKRRRVQ</sequence>
<dbReference type="InterPro" id="IPR013656">
    <property type="entry name" value="PAS_4"/>
</dbReference>
<dbReference type="SUPFAM" id="SSF55785">
    <property type="entry name" value="PYP-like sensor domain (PAS domain)"/>
    <property type="match status" value="3"/>
</dbReference>
<dbReference type="InterPro" id="IPR029787">
    <property type="entry name" value="Nucleotide_cyclase"/>
</dbReference>
<dbReference type="Gene3D" id="3.30.450.20">
    <property type="entry name" value="PAS domain"/>
    <property type="match status" value="3"/>
</dbReference>
<dbReference type="NCBIfam" id="TIGR00254">
    <property type="entry name" value="GGDEF"/>
    <property type="match status" value="1"/>
</dbReference>
<dbReference type="NCBIfam" id="TIGR00229">
    <property type="entry name" value="sensory_box"/>
    <property type="match status" value="2"/>
</dbReference>
<dbReference type="Gene3D" id="3.30.70.270">
    <property type="match status" value="1"/>
</dbReference>
<reference evidence="6 7" key="1">
    <citation type="submission" date="2021-07" db="EMBL/GenBank/DDBJ databases">
        <authorList>
            <person name="So Y."/>
        </authorList>
    </citation>
    <scope>NUCLEOTIDE SEQUENCE [LARGE SCALE GENOMIC DNA]</scope>
    <source>
        <strain evidence="6 7">Y3S6</strain>
    </source>
</reference>
<evidence type="ECO:0000259" key="5">
    <source>
        <dbReference type="PROSITE" id="PS50887"/>
    </source>
</evidence>
<dbReference type="InterPro" id="IPR001610">
    <property type="entry name" value="PAC"/>
</dbReference>
<evidence type="ECO:0000259" key="3">
    <source>
        <dbReference type="PROSITE" id="PS50112"/>
    </source>
</evidence>
<evidence type="ECO:0000313" key="7">
    <source>
        <dbReference type="Proteomes" id="UP000769617"/>
    </source>
</evidence>
<dbReference type="InterPro" id="IPR043128">
    <property type="entry name" value="Rev_trsase/Diguanyl_cyclase"/>
</dbReference>
<dbReference type="PANTHER" id="PTHR45138:SF9">
    <property type="entry name" value="DIGUANYLATE CYCLASE DGCM-RELATED"/>
    <property type="match status" value="1"/>
</dbReference>
<dbReference type="Pfam" id="PF08448">
    <property type="entry name" value="PAS_4"/>
    <property type="match status" value="1"/>
</dbReference>
<dbReference type="EMBL" id="JAHYCA010000004">
    <property type="protein sequence ID" value="MBW6392099.1"/>
    <property type="molecule type" value="Genomic_DNA"/>
</dbReference>
<dbReference type="SMART" id="SM00267">
    <property type="entry name" value="GGDEF"/>
    <property type="match status" value="1"/>
</dbReference>
<organism evidence="6 7">
    <name type="scientific">Billgrantia antri</name>
    <dbReference type="NCBI Taxonomy" id="2846777"/>
    <lineage>
        <taxon>Bacteria</taxon>
        <taxon>Pseudomonadati</taxon>
        <taxon>Pseudomonadota</taxon>
        <taxon>Gammaproteobacteria</taxon>
        <taxon>Oceanospirillales</taxon>
        <taxon>Halomonadaceae</taxon>
        <taxon>Billgrantia</taxon>
    </lineage>
</organism>
<name>A0ABS6ZPW3_9GAMM</name>
<gene>
    <name evidence="6" type="ORF">KPL81_13150</name>
</gene>
<keyword evidence="7" id="KW-1185">Reference proteome</keyword>
<dbReference type="PANTHER" id="PTHR45138">
    <property type="entry name" value="REGULATORY COMPONENTS OF SENSORY TRANSDUCTION SYSTEM"/>
    <property type="match status" value="1"/>
</dbReference>
<dbReference type="EC" id="2.7.7.65" evidence="1"/>
<dbReference type="InterPro" id="IPR000700">
    <property type="entry name" value="PAS-assoc_C"/>
</dbReference>
<protein>
    <recommendedName>
        <fullName evidence="1">diguanylate cyclase</fullName>
        <ecNumber evidence="1">2.7.7.65</ecNumber>
    </recommendedName>
</protein>
<feature type="domain" description="PAC" evidence="4">
    <location>
        <begin position="438"/>
        <end position="489"/>
    </location>
</feature>
<evidence type="ECO:0000256" key="1">
    <source>
        <dbReference type="ARBA" id="ARBA00012528"/>
    </source>
</evidence>
<dbReference type="SMART" id="SM00091">
    <property type="entry name" value="PAS"/>
    <property type="match status" value="4"/>
</dbReference>
<feature type="domain" description="GGDEF" evidence="5">
    <location>
        <begin position="521"/>
        <end position="650"/>
    </location>
</feature>
<dbReference type="PROSITE" id="PS50887">
    <property type="entry name" value="GGDEF"/>
    <property type="match status" value="1"/>
</dbReference>
<proteinExistence type="predicted"/>
<evidence type="ECO:0000259" key="4">
    <source>
        <dbReference type="PROSITE" id="PS50113"/>
    </source>
</evidence>
<dbReference type="InterPro" id="IPR050469">
    <property type="entry name" value="Diguanylate_Cyclase"/>
</dbReference>
<evidence type="ECO:0000256" key="2">
    <source>
        <dbReference type="ARBA" id="ARBA00034247"/>
    </source>
</evidence>
<dbReference type="CDD" id="cd00130">
    <property type="entry name" value="PAS"/>
    <property type="match status" value="2"/>
</dbReference>
<dbReference type="SMART" id="SM00086">
    <property type="entry name" value="PAC"/>
    <property type="match status" value="2"/>
</dbReference>
<dbReference type="Pfam" id="PF13426">
    <property type="entry name" value="PAS_9"/>
    <property type="match status" value="2"/>
</dbReference>
<comment type="caution">
    <text evidence="6">The sequence shown here is derived from an EMBL/GenBank/DDBJ whole genome shotgun (WGS) entry which is preliminary data.</text>
</comment>
<feature type="domain" description="PAS" evidence="3">
    <location>
        <begin position="366"/>
        <end position="408"/>
    </location>
</feature>
<dbReference type="Pfam" id="PF00990">
    <property type="entry name" value="GGDEF"/>
    <property type="match status" value="1"/>
</dbReference>
<dbReference type="Proteomes" id="UP000769617">
    <property type="component" value="Unassembled WGS sequence"/>
</dbReference>
<dbReference type="RefSeq" id="WP_219792568.1">
    <property type="nucleotide sequence ID" value="NZ_JAHYCA010000004.1"/>
</dbReference>
<accession>A0ABS6ZPW3</accession>
<dbReference type="CDD" id="cd01949">
    <property type="entry name" value="GGDEF"/>
    <property type="match status" value="1"/>
</dbReference>
<dbReference type="SUPFAM" id="SSF55073">
    <property type="entry name" value="Nucleotide cyclase"/>
    <property type="match status" value="1"/>
</dbReference>
<comment type="catalytic activity">
    <reaction evidence="2">
        <text>2 GTP = 3',3'-c-di-GMP + 2 diphosphate</text>
        <dbReference type="Rhea" id="RHEA:24898"/>
        <dbReference type="ChEBI" id="CHEBI:33019"/>
        <dbReference type="ChEBI" id="CHEBI:37565"/>
        <dbReference type="ChEBI" id="CHEBI:58805"/>
        <dbReference type="EC" id="2.7.7.65"/>
    </reaction>
</comment>
<dbReference type="InterPro" id="IPR000014">
    <property type="entry name" value="PAS"/>
</dbReference>